<evidence type="ECO:0000313" key="2">
    <source>
        <dbReference type="Proteomes" id="UP001141259"/>
    </source>
</evidence>
<dbReference type="EMBL" id="JANYMP010000003">
    <property type="protein sequence ID" value="MCS7477036.1"/>
    <property type="molecule type" value="Genomic_DNA"/>
</dbReference>
<dbReference type="SUPFAM" id="SSF55486">
    <property type="entry name" value="Metalloproteases ('zincins'), catalytic domain"/>
    <property type="match status" value="1"/>
</dbReference>
<dbReference type="Gene3D" id="3.40.390.10">
    <property type="entry name" value="Collagenase (Catalytic Domain)"/>
    <property type="match status" value="1"/>
</dbReference>
<dbReference type="RefSeq" id="WP_259622549.1">
    <property type="nucleotide sequence ID" value="NZ_JANYMP010000003.1"/>
</dbReference>
<keyword evidence="2" id="KW-1185">Reference proteome</keyword>
<accession>A0A9X2VI13</accession>
<dbReference type="Pfam" id="PF13574">
    <property type="entry name" value="Reprolysin_2"/>
    <property type="match status" value="1"/>
</dbReference>
<sequence>MLATATAGALVTTAGTAAAEDNPWTRVDNGVIASRSAQQGDVRAELFAGFTLDRSAMAATLAGADTVEVVLPTPAGTFERFALVNTPVMEPGLAAKHPEIRTFTGRSVEDPTASVRADLTPLGFHASVRSQRGQWFVDPYSHRDQSLYASYFGHDLTPAAPLRETGVEYAAQRHRPTATTTSPVVSVRTYRLAIITDPSYARYVGAENVTAAKASLVNRIAQIYAEETAIRLLLVNDSDKTNLDTDALATGPNGPCGSAPCFRPDELEQCVTGTLGNAATVLGQLIGASNYEIGHVAMGVRGGGAGVPGVGGPDKAAGCTGITTPTGDYFAVDYVAHEMGHQFGAEHTFNGDQWGCGTGQRVAGSSYEPGSGVTIMSYAGICQQDNLQRHADPYFSHRSRTEITAFTTKTQWDVDEVQNTSLRDFGDGDSFTLTYDGRRSTPITYSGYGQEAIKAAVEAVLPPGGQVDVAGLGDNVNRPTPFDTTGFQVTFQGALAGVNVPPLGIDATGATGFVGETVKGGPQDNQGHRVDRTRNHPPVVTAAKRHTIPTRTPFALTGKASDADGDAVTYLWEQNDPGGENGTSLVDNTKTDGPLFRLFGTAAVVSDADALKYRSPGENAVTTDPRRVFPDLAQIAAGRTNAATGACPVAPPPPAPETGGGTNVPADVVDCYSEFLPTTDWVGVDGSRTLHFRLTARDGRQGGGGIGSADTELVVAPTAGPFLVTSHASGASYRGGSRQRITWDVAGTAVAPVATSAVRITFSTDGGRTFPHVLSSRTRNDGAETVTLPGVRTDKGRIRVEAVGNVFFDLNDADLTVTG</sequence>
<protein>
    <submittedName>
        <fullName evidence="1">M12 family metallo-peptidase</fullName>
    </submittedName>
</protein>
<evidence type="ECO:0000313" key="1">
    <source>
        <dbReference type="EMBL" id="MCS7477036.1"/>
    </source>
</evidence>
<organism evidence="1 2">
    <name type="scientific">Umezawaea endophytica</name>
    <dbReference type="NCBI Taxonomy" id="1654476"/>
    <lineage>
        <taxon>Bacteria</taxon>
        <taxon>Bacillati</taxon>
        <taxon>Actinomycetota</taxon>
        <taxon>Actinomycetes</taxon>
        <taxon>Pseudonocardiales</taxon>
        <taxon>Pseudonocardiaceae</taxon>
        <taxon>Umezawaea</taxon>
    </lineage>
</organism>
<dbReference type="Gene3D" id="2.60.40.10">
    <property type="entry name" value="Immunoglobulins"/>
    <property type="match status" value="1"/>
</dbReference>
<proteinExistence type="predicted"/>
<dbReference type="Proteomes" id="UP001141259">
    <property type="component" value="Unassembled WGS sequence"/>
</dbReference>
<dbReference type="GO" id="GO:0008237">
    <property type="term" value="F:metallopeptidase activity"/>
    <property type="evidence" value="ECO:0007669"/>
    <property type="project" value="InterPro"/>
</dbReference>
<dbReference type="InterPro" id="IPR013783">
    <property type="entry name" value="Ig-like_fold"/>
</dbReference>
<dbReference type="GO" id="GO:0005975">
    <property type="term" value="P:carbohydrate metabolic process"/>
    <property type="evidence" value="ECO:0007669"/>
    <property type="project" value="UniProtKB-ARBA"/>
</dbReference>
<name>A0A9X2VI13_9PSEU</name>
<gene>
    <name evidence="1" type="ORF">NZH93_09240</name>
</gene>
<dbReference type="InterPro" id="IPR024079">
    <property type="entry name" value="MetalloPept_cat_dom_sf"/>
</dbReference>
<dbReference type="AlphaFoldDB" id="A0A9X2VI13"/>
<reference evidence="1" key="1">
    <citation type="submission" date="2022-08" db="EMBL/GenBank/DDBJ databases">
        <authorList>
            <person name="Tistechok S."/>
            <person name="Samborskyy M."/>
            <person name="Roman I."/>
        </authorList>
    </citation>
    <scope>NUCLEOTIDE SEQUENCE</scope>
    <source>
        <strain evidence="1">DSM 103496</strain>
    </source>
</reference>
<comment type="caution">
    <text evidence="1">The sequence shown here is derived from an EMBL/GenBank/DDBJ whole genome shotgun (WGS) entry which is preliminary data.</text>
</comment>